<evidence type="ECO:0000259" key="4">
    <source>
        <dbReference type="PROSITE" id="PS50111"/>
    </source>
</evidence>
<keyword evidence="3" id="KW-0472">Membrane</keyword>
<organism evidence="5 6">
    <name type="scientific">Psychrobacillus psychrodurans</name>
    <dbReference type="NCBI Taxonomy" id="126157"/>
    <lineage>
        <taxon>Bacteria</taxon>
        <taxon>Bacillati</taxon>
        <taxon>Bacillota</taxon>
        <taxon>Bacilli</taxon>
        <taxon>Bacillales</taxon>
        <taxon>Bacillaceae</taxon>
        <taxon>Psychrobacillus</taxon>
    </lineage>
</organism>
<keyword evidence="3" id="KW-1133">Transmembrane helix</keyword>
<feature type="domain" description="Methyl-accepting transducer" evidence="4">
    <location>
        <begin position="208"/>
        <end position="458"/>
    </location>
</feature>
<dbReference type="AlphaFoldDB" id="A0A9X3R912"/>
<dbReference type="Gene3D" id="1.10.287.950">
    <property type="entry name" value="Methyl-accepting chemotaxis protein"/>
    <property type="match status" value="1"/>
</dbReference>
<dbReference type="GO" id="GO:0016020">
    <property type="term" value="C:membrane"/>
    <property type="evidence" value="ECO:0007669"/>
    <property type="project" value="InterPro"/>
</dbReference>
<comment type="caution">
    <text evidence="5">The sequence shown here is derived from an EMBL/GenBank/DDBJ whole genome shotgun (WGS) entry which is preliminary data.</text>
</comment>
<protein>
    <submittedName>
        <fullName evidence="5">Methyl-accepting chemotaxis protein</fullName>
    </submittedName>
</protein>
<proteinExistence type="predicted"/>
<sequence>MNINELKNEDLRRKNFILFLAYGLASGLALLVQIIIQEKTVIIVSLAIPFIISVIMYLFARKASAIALIFPYFVILAGAITALSMSYFNVVSVATIVLALFILILSSLHSKQSIFIFGYILSVIAMINNVIMDNSGIFEGRIVNIFLIQFVMALGIFLQVRQSKKLFSNVEKLIEDAKVKSIEDASLHQKLETAVSVITTNLEQIRTNTFNTNNAQAEMLVAVGEVSIGSQKQADHVVEIVKNTEATSDSVKEMAGHLHEIVKQAELAEQNASDGSAVMEKMKYEIDQFTVFFVELNKTFNGLSEKINETNNFASDIRQITSQTNLLALNASIEAARAGELGKGFAVVAEEIRKLAGVTDQSLEKIDDNLNQLNKFNQEALNKLENGVNQIYAQVATADKSNKSFNILHETMKNLQNELAKFLHDVDVISNNTESISLSTNEFAAIIEESTATVEEFNATLVQITEDQQANAKYIDQTYKEAQSINKI</sequence>
<evidence type="ECO:0000256" key="1">
    <source>
        <dbReference type="ARBA" id="ARBA00023224"/>
    </source>
</evidence>
<evidence type="ECO:0000256" key="2">
    <source>
        <dbReference type="PROSITE-ProRule" id="PRU00284"/>
    </source>
</evidence>
<dbReference type="GO" id="GO:0007165">
    <property type="term" value="P:signal transduction"/>
    <property type="evidence" value="ECO:0007669"/>
    <property type="project" value="UniProtKB-KW"/>
</dbReference>
<name>A0A9X3R912_9BACI</name>
<reference evidence="5" key="1">
    <citation type="submission" date="2022-05" db="EMBL/GenBank/DDBJ databases">
        <authorList>
            <person name="Colautti A."/>
            <person name="Iacumin L."/>
        </authorList>
    </citation>
    <scope>NUCLEOTIDE SEQUENCE</scope>
    <source>
        <strain evidence="5">DSM 30747</strain>
    </source>
</reference>
<feature type="transmembrane region" description="Helical" evidence="3">
    <location>
        <begin position="138"/>
        <end position="158"/>
    </location>
</feature>
<evidence type="ECO:0000256" key="3">
    <source>
        <dbReference type="SAM" id="Phobius"/>
    </source>
</evidence>
<dbReference type="Pfam" id="PF00015">
    <property type="entry name" value="MCPsignal"/>
    <property type="match status" value="1"/>
</dbReference>
<dbReference type="InterPro" id="IPR004089">
    <property type="entry name" value="MCPsignal_dom"/>
</dbReference>
<feature type="transmembrane region" description="Helical" evidence="3">
    <location>
        <begin position="16"/>
        <end position="36"/>
    </location>
</feature>
<dbReference type="SUPFAM" id="SSF58104">
    <property type="entry name" value="Methyl-accepting chemotaxis protein (MCP) signaling domain"/>
    <property type="match status" value="1"/>
</dbReference>
<accession>A0A9X3R912</accession>
<dbReference type="Proteomes" id="UP001152172">
    <property type="component" value="Unassembled WGS sequence"/>
</dbReference>
<evidence type="ECO:0000313" key="6">
    <source>
        <dbReference type="Proteomes" id="UP001152172"/>
    </source>
</evidence>
<dbReference type="PANTHER" id="PTHR32089:SF112">
    <property type="entry name" value="LYSOZYME-LIKE PROTEIN-RELATED"/>
    <property type="match status" value="1"/>
</dbReference>
<dbReference type="PROSITE" id="PS50111">
    <property type="entry name" value="CHEMOTAXIS_TRANSDUC_2"/>
    <property type="match status" value="1"/>
</dbReference>
<dbReference type="PANTHER" id="PTHR32089">
    <property type="entry name" value="METHYL-ACCEPTING CHEMOTAXIS PROTEIN MCPB"/>
    <property type="match status" value="1"/>
</dbReference>
<feature type="transmembrane region" description="Helical" evidence="3">
    <location>
        <begin position="115"/>
        <end position="132"/>
    </location>
</feature>
<evidence type="ECO:0000313" key="5">
    <source>
        <dbReference type="EMBL" id="MCZ8531767.1"/>
    </source>
</evidence>
<keyword evidence="1 2" id="KW-0807">Transducer</keyword>
<dbReference type="SMART" id="SM00283">
    <property type="entry name" value="MA"/>
    <property type="match status" value="1"/>
</dbReference>
<keyword evidence="6" id="KW-1185">Reference proteome</keyword>
<keyword evidence="3" id="KW-0812">Transmembrane</keyword>
<dbReference type="EMBL" id="JAMKBI010000001">
    <property type="protein sequence ID" value="MCZ8531767.1"/>
    <property type="molecule type" value="Genomic_DNA"/>
</dbReference>
<feature type="transmembrane region" description="Helical" evidence="3">
    <location>
        <begin position="42"/>
        <end position="59"/>
    </location>
</feature>
<dbReference type="RefSeq" id="WP_269920471.1">
    <property type="nucleotide sequence ID" value="NZ_JAMKBI010000001.1"/>
</dbReference>
<gene>
    <name evidence="5" type="ORF">M9R61_00240</name>
</gene>
<feature type="transmembrane region" description="Helical" evidence="3">
    <location>
        <begin position="90"/>
        <end position="108"/>
    </location>
</feature>